<keyword evidence="9" id="KW-1185">Reference proteome</keyword>
<comment type="catalytic activity">
    <reaction evidence="5 6">
        <text>2 superoxide + 2 H(+) = H2O2 + O2</text>
        <dbReference type="Rhea" id="RHEA:20696"/>
        <dbReference type="ChEBI" id="CHEBI:15378"/>
        <dbReference type="ChEBI" id="CHEBI:15379"/>
        <dbReference type="ChEBI" id="CHEBI:16240"/>
        <dbReference type="ChEBI" id="CHEBI:18421"/>
        <dbReference type="EC" id="1.15.1.1"/>
    </reaction>
</comment>
<dbReference type="Gene3D" id="2.60.40.200">
    <property type="entry name" value="Superoxide dismutase, copper/zinc binding domain"/>
    <property type="match status" value="1"/>
</dbReference>
<organism evidence="8 9">
    <name type="scientific">Phlebotomus papatasi</name>
    <name type="common">Sandfly</name>
    <dbReference type="NCBI Taxonomy" id="29031"/>
    <lineage>
        <taxon>Eukaryota</taxon>
        <taxon>Metazoa</taxon>
        <taxon>Ecdysozoa</taxon>
        <taxon>Arthropoda</taxon>
        <taxon>Hexapoda</taxon>
        <taxon>Insecta</taxon>
        <taxon>Pterygota</taxon>
        <taxon>Neoptera</taxon>
        <taxon>Endopterygota</taxon>
        <taxon>Diptera</taxon>
        <taxon>Nematocera</taxon>
        <taxon>Psychodoidea</taxon>
        <taxon>Psychodidae</taxon>
        <taxon>Phlebotomus</taxon>
        <taxon>Phlebotomus</taxon>
    </lineage>
</organism>
<feature type="domain" description="Superoxide dismutase copper/zinc binding" evidence="7">
    <location>
        <begin position="34"/>
        <end position="122"/>
    </location>
</feature>
<name>A0A1B0DD22_PHLPP</name>
<protein>
    <recommendedName>
        <fullName evidence="6">Superoxide dismutase [Cu-Zn]</fullName>
        <ecNumber evidence="6">1.15.1.1</ecNumber>
    </recommendedName>
</protein>
<reference evidence="8" key="1">
    <citation type="submission" date="2022-08" db="UniProtKB">
        <authorList>
            <consortium name="EnsemblMetazoa"/>
        </authorList>
    </citation>
    <scope>IDENTIFICATION</scope>
    <source>
        <strain evidence="8">Israel</strain>
    </source>
</reference>
<evidence type="ECO:0000259" key="7">
    <source>
        <dbReference type="Pfam" id="PF00080"/>
    </source>
</evidence>
<dbReference type="EMBL" id="AJVK01031567">
    <property type="status" value="NOT_ANNOTATED_CDS"/>
    <property type="molecule type" value="Genomic_DNA"/>
</dbReference>
<keyword evidence="2 6" id="KW-0862">Zinc</keyword>
<accession>A0A1B0DD22</accession>
<dbReference type="VEuPathDB" id="VectorBase:PPAPM1_002426"/>
<evidence type="ECO:0000256" key="4">
    <source>
        <dbReference type="ARBA" id="ARBA00023002"/>
    </source>
</evidence>
<keyword evidence="4 6" id="KW-0560">Oxidoreductase</keyword>
<keyword evidence="1 6" id="KW-0479">Metal-binding</keyword>
<evidence type="ECO:0000313" key="8">
    <source>
        <dbReference type="EnsemblMetazoa" id="PPAI005793-PA"/>
    </source>
</evidence>
<dbReference type="GO" id="GO:0004784">
    <property type="term" value="F:superoxide dismutase activity"/>
    <property type="evidence" value="ECO:0007669"/>
    <property type="project" value="UniProtKB-EC"/>
</dbReference>
<evidence type="ECO:0000313" key="9">
    <source>
        <dbReference type="Proteomes" id="UP000092462"/>
    </source>
</evidence>
<evidence type="ECO:0000256" key="2">
    <source>
        <dbReference type="ARBA" id="ARBA00022833"/>
    </source>
</evidence>
<comment type="function">
    <text evidence="6">Destroys radicals which are normally produced within the cells and which are toxic to biological systems.</text>
</comment>
<dbReference type="PANTHER" id="PTHR10003">
    <property type="entry name" value="SUPEROXIDE DISMUTASE CU-ZN -RELATED"/>
    <property type="match status" value="1"/>
</dbReference>
<dbReference type="Proteomes" id="UP000092462">
    <property type="component" value="Unassembled WGS sequence"/>
</dbReference>
<evidence type="ECO:0000256" key="6">
    <source>
        <dbReference type="RuleBase" id="RU000393"/>
    </source>
</evidence>
<dbReference type="VEuPathDB" id="VectorBase:PPAI005793"/>
<dbReference type="SUPFAM" id="SSF49329">
    <property type="entry name" value="Cu,Zn superoxide dismutase-like"/>
    <property type="match status" value="1"/>
</dbReference>
<comment type="cofactor">
    <cofactor evidence="6">
        <name>Cu cation</name>
        <dbReference type="ChEBI" id="CHEBI:23378"/>
    </cofactor>
    <text evidence="6">Binds 1 copper ion per subunit.</text>
</comment>
<comment type="cofactor">
    <cofactor evidence="6">
        <name>Zn(2+)</name>
        <dbReference type="ChEBI" id="CHEBI:29105"/>
    </cofactor>
    <text evidence="6">Binds 1 zinc ion per subunit.</text>
</comment>
<keyword evidence="3" id="KW-0049">Antioxidant</keyword>
<dbReference type="GO" id="GO:0005507">
    <property type="term" value="F:copper ion binding"/>
    <property type="evidence" value="ECO:0007669"/>
    <property type="project" value="InterPro"/>
</dbReference>
<proteinExistence type="inferred from homology"/>
<dbReference type="InterPro" id="IPR001424">
    <property type="entry name" value="SOD_Cu_Zn_dom"/>
</dbReference>
<dbReference type="PROSITE" id="PS00332">
    <property type="entry name" value="SOD_CU_ZN_2"/>
    <property type="match status" value="1"/>
</dbReference>
<dbReference type="CDD" id="cd00305">
    <property type="entry name" value="Cu-Zn_Superoxide_Dismutase"/>
    <property type="match status" value="1"/>
</dbReference>
<dbReference type="InterPro" id="IPR018152">
    <property type="entry name" value="SOD_Cu/Zn_BS"/>
</dbReference>
<comment type="similarity">
    <text evidence="6">Belongs to the Cu-Zn superoxide dismutase family.</text>
</comment>
<dbReference type="InterPro" id="IPR024134">
    <property type="entry name" value="SOD_Cu/Zn_/chaperone"/>
</dbReference>
<sequence>MEISTKVGSVQEGWENVIFPRTVSDWLSTAIALRGLFSWQKLHHGAPNDEIRHRGDLGNVQADQNGRAFTSFSDHVISLNGLNSVIGRAVVVHEAEDDLGRGNNADSRKTGNAGGRLACGVIGVASHEEEEWPCSGSGKILNSFSFIILLAALIFSV</sequence>
<evidence type="ECO:0000256" key="3">
    <source>
        <dbReference type="ARBA" id="ARBA00022862"/>
    </source>
</evidence>
<dbReference type="EC" id="1.15.1.1" evidence="6"/>
<dbReference type="EnsemblMetazoa" id="PPAI005793-RA">
    <property type="protein sequence ID" value="PPAI005793-PA"/>
    <property type="gene ID" value="PPAI005793"/>
</dbReference>
<dbReference type="Pfam" id="PF00080">
    <property type="entry name" value="Sod_Cu"/>
    <property type="match status" value="1"/>
</dbReference>
<keyword evidence="6" id="KW-0186">Copper</keyword>
<dbReference type="AlphaFoldDB" id="A0A1B0DD22"/>
<evidence type="ECO:0000256" key="5">
    <source>
        <dbReference type="ARBA" id="ARBA00049204"/>
    </source>
</evidence>
<dbReference type="InterPro" id="IPR036423">
    <property type="entry name" value="SOD-like_Cu/Zn_dom_sf"/>
</dbReference>
<evidence type="ECO:0000256" key="1">
    <source>
        <dbReference type="ARBA" id="ARBA00022723"/>
    </source>
</evidence>
<dbReference type="PRINTS" id="PR00068">
    <property type="entry name" value="CUZNDISMTASE"/>
</dbReference>